<dbReference type="PROSITE" id="PS50902">
    <property type="entry name" value="FLAVODOXIN_LIKE"/>
    <property type="match status" value="1"/>
</dbReference>
<evidence type="ECO:0000313" key="3">
    <source>
        <dbReference type="Proteomes" id="UP000287547"/>
    </source>
</evidence>
<dbReference type="InterPro" id="IPR052200">
    <property type="entry name" value="Protoporphyrinogen_IX_DH"/>
</dbReference>
<dbReference type="InterPro" id="IPR029039">
    <property type="entry name" value="Flavoprotein-like_sf"/>
</dbReference>
<protein>
    <submittedName>
        <fullName evidence="2">Flavodoxin</fullName>
    </submittedName>
</protein>
<proteinExistence type="predicted"/>
<gene>
    <name evidence="2" type="ORF">DMH04_17885</name>
</gene>
<dbReference type="SUPFAM" id="SSF52218">
    <property type="entry name" value="Flavoproteins"/>
    <property type="match status" value="1"/>
</dbReference>
<accession>A0A428ZB56</accession>
<dbReference type="PANTHER" id="PTHR38030:SF2">
    <property type="entry name" value="PROTOPORPHYRINOGEN IX DEHYDROGENASE [QUINONE]"/>
    <property type="match status" value="1"/>
</dbReference>
<dbReference type="PANTHER" id="PTHR38030">
    <property type="entry name" value="PROTOPORPHYRINOGEN IX DEHYDROGENASE [MENAQUINONE]"/>
    <property type="match status" value="1"/>
</dbReference>
<evidence type="ECO:0000313" key="2">
    <source>
        <dbReference type="EMBL" id="RSM85302.1"/>
    </source>
</evidence>
<reference evidence="2 3" key="1">
    <citation type="submission" date="2018-05" db="EMBL/GenBank/DDBJ databases">
        <title>Evolution of GPA BGCs.</title>
        <authorList>
            <person name="Waglechner N."/>
            <person name="Wright G.D."/>
        </authorList>
    </citation>
    <scope>NUCLEOTIDE SEQUENCE [LARGE SCALE GENOMIC DNA]</scope>
    <source>
        <strain evidence="2 3">A82846</strain>
    </source>
</reference>
<dbReference type="InterPro" id="IPR026816">
    <property type="entry name" value="Flavodoxin_dom"/>
</dbReference>
<dbReference type="EMBL" id="QHKI01000013">
    <property type="protein sequence ID" value="RSM85302.1"/>
    <property type="molecule type" value="Genomic_DNA"/>
</dbReference>
<sequence length="172" mass="19380">MTRVLVAYATKMGSTYEIAEAIGKEIASTGDEVTVLPVQDVLDVSYYDAVVLGSALYMFRWRKEAVAFLRRFREELTARPVWLFHSGPLEENADQPQKTPTAVARLVVDIGAEEPVTFGGRIEPATAKGFMAKRMAKGPMAGDYRNWDQIHEWAREVARSLHEEEIHAPRQE</sequence>
<dbReference type="Pfam" id="PF12724">
    <property type="entry name" value="Flavodoxin_5"/>
    <property type="match status" value="1"/>
</dbReference>
<feature type="domain" description="Flavodoxin-like" evidence="1">
    <location>
        <begin position="4"/>
        <end position="158"/>
    </location>
</feature>
<name>A0A428ZB56_KIBAR</name>
<organism evidence="2 3">
    <name type="scientific">Kibdelosporangium aridum</name>
    <dbReference type="NCBI Taxonomy" id="2030"/>
    <lineage>
        <taxon>Bacteria</taxon>
        <taxon>Bacillati</taxon>
        <taxon>Actinomycetota</taxon>
        <taxon>Actinomycetes</taxon>
        <taxon>Pseudonocardiales</taxon>
        <taxon>Pseudonocardiaceae</taxon>
        <taxon>Kibdelosporangium</taxon>
    </lineage>
</organism>
<dbReference type="GO" id="GO:0006783">
    <property type="term" value="P:heme biosynthetic process"/>
    <property type="evidence" value="ECO:0007669"/>
    <property type="project" value="TreeGrafter"/>
</dbReference>
<dbReference type="InterPro" id="IPR008254">
    <property type="entry name" value="Flavodoxin/NO_synth"/>
</dbReference>
<dbReference type="GO" id="GO:0070819">
    <property type="term" value="F:menaquinone-dependent protoporphyrinogen oxidase activity"/>
    <property type="evidence" value="ECO:0007669"/>
    <property type="project" value="TreeGrafter"/>
</dbReference>
<dbReference type="Proteomes" id="UP000287547">
    <property type="component" value="Unassembled WGS sequence"/>
</dbReference>
<dbReference type="RefSeq" id="WP_051794801.1">
    <property type="nucleotide sequence ID" value="NZ_QHKI01000013.1"/>
</dbReference>
<dbReference type="OrthoDB" id="129384at2"/>
<evidence type="ECO:0000259" key="1">
    <source>
        <dbReference type="PROSITE" id="PS50902"/>
    </source>
</evidence>
<dbReference type="Gene3D" id="3.40.50.360">
    <property type="match status" value="1"/>
</dbReference>
<dbReference type="AlphaFoldDB" id="A0A428ZB56"/>
<comment type="caution">
    <text evidence="2">The sequence shown here is derived from an EMBL/GenBank/DDBJ whole genome shotgun (WGS) entry which is preliminary data.</text>
</comment>
<dbReference type="GO" id="GO:0010181">
    <property type="term" value="F:FMN binding"/>
    <property type="evidence" value="ECO:0007669"/>
    <property type="project" value="InterPro"/>
</dbReference>